<dbReference type="Proteomes" id="UP000476628">
    <property type="component" value="Unassembled WGS sequence"/>
</dbReference>
<protein>
    <recommendedName>
        <fullName evidence="7">HtrL family protein</fullName>
    </recommendedName>
</protein>
<organism evidence="3 5">
    <name type="scientific">Bifidobacterium longum</name>
    <dbReference type="NCBI Taxonomy" id="216816"/>
    <lineage>
        <taxon>Bacteria</taxon>
        <taxon>Bacillati</taxon>
        <taxon>Actinomycetota</taxon>
        <taxon>Actinomycetes</taxon>
        <taxon>Bifidobacteriales</taxon>
        <taxon>Bifidobacteriaceae</taxon>
        <taxon>Bifidobacterium</taxon>
    </lineage>
</organism>
<dbReference type="Proteomes" id="UP000461165">
    <property type="component" value="Unassembled WGS sequence"/>
</dbReference>
<gene>
    <name evidence="3" type="ORF">GBC45_11460</name>
    <name evidence="2" type="ORF">GBC97_10435</name>
    <name evidence="1" type="ORF">GBK08_10535</name>
</gene>
<name>A0A6A2SHP2_BIFLN</name>
<evidence type="ECO:0000313" key="3">
    <source>
        <dbReference type="EMBL" id="KAB7200215.1"/>
    </source>
</evidence>
<dbReference type="EMBL" id="WDUB01000037">
    <property type="protein sequence ID" value="KAB7200215.1"/>
    <property type="molecule type" value="Genomic_DNA"/>
</dbReference>
<sequence length="324" mass="38937">MINMLGKTIIQSGAPDRMYHIMHDGITLVTAFFPIGRGEWTGKAQRSDDKYFKYFQHWARIHNDLVVYTTPENAERIRQIRLSFGRTNTQVYIVNDLEDIDKSMYTLMHDVGKHYPKYSLFPDKPEVSNPIYDFVMYTKFWCLAQASTVAATNKIAWIDFGFDHGGEYYKDNQWFDRTWNYTRPNGKVALFQIRELPSDPIFDCIRRTETYIQGNCIELDTDYAQQFYVDVRNQYEHLLRCGLLDDDQIILLMCHYEKPDIYCCLPSRWFSMLDEYRDDKKTGMHSDLLPEFFIISRRRRWYWTKHCLKFLKQEFNHLVRRYPL</sequence>
<dbReference type="Proteomes" id="UP000478746">
    <property type="component" value="Unassembled WGS sequence"/>
</dbReference>
<comment type="caution">
    <text evidence="3">The sequence shown here is derived from an EMBL/GenBank/DDBJ whole genome shotgun (WGS) entry which is preliminary data.</text>
</comment>
<evidence type="ECO:0008006" key="7">
    <source>
        <dbReference type="Google" id="ProtNLM"/>
    </source>
</evidence>
<proteinExistence type="predicted"/>
<evidence type="ECO:0000313" key="6">
    <source>
        <dbReference type="Proteomes" id="UP000478746"/>
    </source>
</evidence>
<dbReference type="Pfam" id="PF09612">
    <property type="entry name" value="HtrL_YibB"/>
    <property type="match status" value="1"/>
</dbReference>
<evidence type="ECO:0000313" key="5">
    <source>
        <dbReference type="Proteomes" id="UP000476628"/>
    </source>
</evidence>
<evidence type="ECO:0000313" key="4">
    <source>
        <dbReference type="Proteomes" id="UP000461165"/>
    </source>
</evidence>
<dbReference type="InterPro" id="IPR011735">
    <property type="entry name" value="WlaTC/HtrL_glycosyltransf"/>
</dbReference>
<dbReference type="AlphaFoldDB" id="A0A6A2SHP2"/>
<dbReference type="EMBL" id="WEAY01000027">
    <property type="protein sequence ID" value="KAB6836318.1"/>
    <property type="molecule type" value="Genomic_DNA"/>
</dbReference>
<evidence type="ECO:0000313" key="1">
    <source>
        <dbReference type="EMBL" id="KAB6836318.1"/>
    </source>
</evidence>
<evidence type="ECO:0000313" key="2">
    <source>
        <dbReference type="EMBL" id="KAB7131895.1"/>
    </source>
</evidence>
<dbReference type="EMBL" id="WDVF01000027">
    <property type="protein sequence ID" value="KAB7131895.1"/>
    <property type="molecule type" value="Genomic_DNA"/>
</dbReference>
<accession>A0A6A2SHP2</accession>
<reference evidence="4 5" key="1">
    <citation type="journal article" date="2019" name="Nat. Med.">
        <title>A library of human gut bacterial isolates paired with longitudinal multiomics data enables mechanistic microbiome research.</title>
        <authorList>
            <person name="Poyet M."/>
            <person name="Groussin M."/>
            <person name="Gibbons S.M."/>
            <person name="Avila-Pacheco J."/>
            <person name="Jiang X."/>
            <person name="Kearney S.M."/>
            <person name="Perrotta A.R."/>
            <person name="Berdy B."/>
            <person name="Zhao S."/>
            <person name="Lieberman T.D."/>
            <person name="Swanson P.K."/>
            <person name="Smith M."/>
            <person name="Roesemann S."/>
            <person name="Alexander J.E."/>
            <person name="Rich S.A."/>
            <person name="Livny J."/>
            <person name="Vlamakis H."/>
            <person name="Clish C."/>
            <person name="Bullock K."/>
            <person name="Deik A."/>
            <person name="Scott J."/>
            <person name="Pierce K.A."/>
            <person name="Xavier R.J."/>
            <person name="Alm E.J."/>
        </authorList>
    </citation>
    <scope>NUCLEOTIDE SEQUENCE [LARGE SCALE GENOMIC DNA]</scope>
    <source>
        <strain evidence="3 5">BIOML-A136</strain>
        <strain evidence="2 4">BIOML-A166</strain>
        <strain evidence="1 6">BIOML-A320</strain>
    </source>
</reference>